<dbReference type="SMART" id="SM00260">
    <property type="entry name" value="CheW"/>
    <property type="match status" value="1"/>
</dbReference>
<dbReference type="Gene3D" id="3.40.50.2300">
    <property type="match status" value="1"/>
</dbReference>
<evidence type="ECO:0000259" key="11">
    <source>
        <dbReference type="PROSITE" id="PS50109"/>
    </source>
</evidence>
<reference evidence="15" key="1">
    <citation type="submission" date="2024-06" db="EMBL/GenBank/DDBJ databases">
        <authorList>
            <person name="Li S."/>
        </authorList>
    </citation>
    <scope>NUCLEOTIDE SEQUENCE</scope>
    <source>
        <strain evidence="15">SR10</strain>
    </source>
</reference>
<evidence type="ECO:0000259" key="14">
    <source>
        <dbReference type="PROSITE" id="PS50894"/>
    </source>
</evidence>
<dbReference type="RefSeq" id="WP_363797378.1">
    <property type="nucleotide sequence ID" value="NZ_CP159925.1"/>
</dbReference>
<feature type="domain" description="HPt" evidence="14">
    <location>
        <begin position="4"/>
        <end position="115"/>
    </location>
</feature>
<evidence type="ECO:0000256" key="9">
    <source>
        <dbReference type="PROSITE-ProRule" id="PRU00110"/>
    </source>
</evidence>
<evidence type="ECO:0000256" key="6">
    <source>
        <dbReference type="ARBA" id="ARBA00022777"/>
    </source>
</evidence>
<dbReference type="SUPFAM" id="SSF47226">
    <property type="entry name" value="Histidine-containing phosphotransfer domain, HPT domain"/>
    <property type="match status" value="1"/>
</dbReference>
<protein>
    <recommendedName>
        <fullName evidence="3">Chemotaxis protein CheA</fullName>
        <ecNumber evidence="2">2.7.13.3</ecNumber>
    </recommendedName>
</protein>
<feature type="modified residue" description="Phosphohistidine" evidence="9">
    <location>
        <position position="51"/>
    </location>
</feature>
<dbReference type="GO" id="GO:0000155">
    <property type="term" value="F:phosphorelay sensor kinase activity"/>
    <property type="evidence" value="ECO:0007669"/>
    <property type="project" value="UniProtKB-ARBA"/>
</dbReference>
<keyword evidence="5 15" id="KW-0808">Transferase</keyword>
<dbReference type="Gene3D" id="1.20.120.160">
    <property type="entry name" value="HPT domain"/>
    <property type="match status" value="1"/>
</dbReference>
<dbReference type="PANTHER" id="PTHR43395:SF1">
    <property type="entry name" value="CHEMOTAXIS PROTEIN CHEA"/>
    <property type="match status" value="1"/>
</dbReference>
<dbReference type="FunFam" id="3.30.565.10:FF:000016">
    <property type="entry name" value="Chemotaxis protein CheA, putative"/>
    <property type="match status" value="1"/>
</dbReference>
<keyword evidence="6 15" id="KW-0418">Kinase</keyword>
<evidence type="ECO:0000256" key="5">
    <source>
        <dbReference type="ARBA" id="ARBA00022679"/>
    </source>
</evidence>
<keyword evidence="4 10" id="KW-0597">Phosphoprotein</keyword>
<dbReference type="SMART" id="SM00387">
    <property type="entry name" value="HATPase_c"/>
    <property type="match status" value="1"/>
</dbReference>
<feature type="domain" description="CheW-like" evidence="13">
    <location>
        <begin position="486"/>
        <end position="621"/>
    </location>
</feature>
<feature type="domain" description="Histidine kinase" evidence="11">
    <location>
        <begin position="346"/>
        <end position="484"/>
    </location>
</feature>
<dbReference type="EC" id="2.7.13.3" evidence="2"/>
<evidence type="ECO:0000259" key="13">
    <source>
        <dbReference type="PROSITE" id="PS50851"/>
    </source>
</evidence>
<dbReference type="SUPFAM" id="SSF55874">
    <property type="entry name" value="ATPase domain of HSP90 chaperone/DNA topoisomerase II/histidine kinase"/>
    <property type="match status" value="1"/>
</dbReference>
<dbReference type="CDD" id="cd00088">
    <property type="entry name" value="HPT"/>
    <property type="match status" value="1"/>
</dbReference>
<organism evidence="15">
    <name type="scientific">Lysobacter firmicutimachus</name>
    <dbReference type="NCBI Taxonomy" id="1792846"/>
    <lineage>
        <taxon>Bacteria</taxon>
        <taxon>Pseudomonadati</taxon>
        <taxon>Pseudomonadota</taxon>
        <taxon>Gammaproteobacteria</taxon>
        <taxon>Lysobacterales</taxon>
        <taxon>Lysobacteraceae</taxon>
        <taxon>Lysobacter</taxon>
    </lineage>
</organism>
<dbReference type="InterPro" id="IPR036641">
    <property type="entry name" value="HPT_dom_sf"/>
</dbReference>
<dbReference type="SMART" id="SM00448">
    <property type="entry name" value="REC"/>
    <property type="match status" value="1"/>
</dbReference>
<dbReference type="SUPFAM" id="SSF52172">
    <property type="entry name" value="CheY-like"/>
    <property type="match status" value="1"/>
</dbReference>
<evidence type="ECO:0000256" key="4">
    <source>
        <dbReference type="ARBA" id="ARBA00022553"/>
    </source>
</evidence>
<dbReference type="Pfam" id="PF01584">
    <property type="entry name" value="CheW"/>
    <property type="match status" value="1"/>
</dbReference>
<dbReference type="PROSITE" id="PS50851">
    <property type="entry name" value="CHEW"/>
    <property type="match status" value="1"/>
</dbReference>
<dbReference type="PROSITE" id="PS50894">
    <property type="entry name" value="HPT"/>
    <property type="match status" value="1"/>
</dbReference>
<name>A0AAU8MQI2_9GAMM</name>
<evidence type="ECO:0000256" key="8">
    <source>
        <dbReference type="ARBA" id="ARBA00035100"/>
    </source>
</evidence>
<dbReference type="InterPro" id="IPR008207">
    <property type="entry name" value="Sig_transdc_His_kin_Hpt_dom"/>
</dbReference>
<dbReference type="SUPFAM" id="SSF50341">
    <property type="entry name" value="CheW-like"/>
    <property type="match status" value="1"/>
</dbReference>
<evidence type="ECO:0000313" key="15">
    <source>
        <dbReference type="EMBL" id="XCO74557.1"/>
    </source>
</evidence>
<gene>
    <name evidence="15" type="ORF">ABU614_19600</name>
</gene>
<keyword evidence="7" id="KW-0902">Two-component regulatory system</keyword>
<evidence type="ECO:0000256" key="3">
    <source>
        <dbReference type="ARBA" id="ARBA00021495"/>
    </source>
</evidence>
<dbReference type="Gene3D" id="3.30.565.10">
    <property type="entry name" value="Histidine kinase-like ATPase, C-terminal domain"/>
    <property type="match status" value="1"/>
</dbReference>
<feature type="domain" description="Response regulatory" evidence="12">
    <location>
        <begin position="644"/>
        <end position="760"/>
    </location>
</feature>
<dbReference type="InterPro" id="IPR036061">
    <property type="entry name" value="CheW-like_dom_sf"/>
</dbReference>
<accession>A0AAU8MQI2</accession>
<dbReference type="GO" id="GO:0006935">
    <property type="term" value="P:chemotaxis"/>
    <property type="evidence" value="ECO:0007669"/>
    <property type="project" value="InterPro"/>
</dbReference>
<feature type="modified residue" description="4-aspartylphosphate" evidence="10">
    <location>
        <position position="693"/>
    </location>
</feature>
<proteinExistence type="predicted"/>
<comment type="catalytic activity">
    <reaction evidence="1">
        <text>ATP + protein L-histidine = ADP + protein N-phospho-L-histidine.</text>
        <dbReference type="EC" id="2.7.13.3"/>
    </reaction>
</comment>
<dbReference type="Gene3D" id="2.30.30.40">
    <property type="entry name" value="SH3 Domains"/>
    <property type="match status" value="1"/>
</dbReference>
<dbReference type="AlphaFoldDB" id="A0AAU8MQI2"/>
<dbReference type="InterPro" id="IPR005467">
    <property type="entry name" value="His_kinase_dom"/>
</dbReference>
<dbReference type="Pfam" id="PF02518">
    <property type="entry name" value="HATPase_c"/>
    <property type="match status" value="1"/>
</dbReference>
<dbReference type="PANTHER" id="PTHR43395">
    <property type="entry name" value="SENSOR HISTIDINE KINASE CHEA"/>
    <property type="match status" value="1"/>
</dbReference>
<evidence type="ECO:0000256" key="2">
    <source>
        <dbReference type="ARBA" id="ARBA00012438"/>
    </source>
</evidence>
<dbReference type="InterPro" id="IPR004358">
    <property type="entry name" value="Sig_transdc_His_kin-like_C"/>
</dbReference>
<dbReference type="InterPro" id="IPR002545">
    <property type="entry name" value="CheW-lke_dom"/>
</dbReference>
<evidence type="ECO:0000256" key="1">
    <source>
        <dbReference type="ARBA" id="ARBA00000085"/>
    </source>
</evidence>
<dbReference type="PRINTS" id="PR00344">
    <property type="entry name" value="BCTRLSENSOR"/>
</dbReference>
<dbReference type="Pfam" id="PF00072">
    <property type="entry name" value="Response_reg"/>
    <property type="match status" value="1"/>
</dbReference>
<dbReference type="InterPro" id="IPR003594">
    <property type="entry name" value="HATPase_dom"/>
</dbReference>
<sequence length="766" mass="82434">MSNGNLQDYSLHDLFRLEVEGQSQLLTDGLLSLERQPTAAAELESCMRAAHSLKGAARIVGLSAAVSVAHAMEDCLVDAQNGRILLDHASIDALLGGVDLLVRIASTPAAEAGAWMQDEAPEALRFRATLAAALAGETSASAAGAPAIPASAQGDAGAAAASASASAPAPTATAAEAHSADGEAEERVLRIDARNLNRLLGLAGESLVVSRWLDPFVRSLNRLKQLQRDGAQALDRLAEAAPALAQEQRAAALLLQARTALGEAQSLLGERSYQLDLFERRFASVAHRLYDEALASHMRPFADGTRGLNRMVRDVARELGKQAQLEIAGAKTQVDRDVLTKLEAPLGHLLRNAVDHGIETPEERLAAGKPAEGKIRLEAHHVAGLLEIVVEDDGRGIAIDRVRELVIERGLSDEATAQRLSEAELLEFLFLPGFTLKRTVTEISGRGVGLDAVQNMVKQLRGNVRLTARPEQGLRFQLHLPLTTSVLRTLVVEIGGEPYAFPLAQIARTATVARQDLQWLEGRQHFALDGRRVGLVAAQQLLGGEAKPAPEQLQVVVLGDRGHVHEYGLAVDRFVGVSELVVQPLDPRLGKVKDIDSGALLDDGTPVLIVDVEDLLRSIERLVSTGHLAQVRYDDGAHTASRKRVLVVDDSLTVRELERKLIESGGYAVEVAVDGMDGWNAVRSGHFDLVVTDIDMPRMDGIELVSLIKKDARLRATPVMIVSYKDREEDRRRGLDAGADFYLTKGGFHEEALLQAVVDLIGEAIA</sequence>
<evidence type="ECO:0000256" key="10">
    <source>
        <dbReference type="PROSITE-ProRule" id="PRU00169"/>
    </source>
</evidence>
<evidence type="ECO:0000256" key="7">
    <source>
        <dbReference type="ARBA" id="ARBA00023012"/>
    </source>
</evidence>
<dbReference type="Pfam" id="PF01627">
    <property type="entry name" value="Hpt"/>
    <property type="match status" value="1"/>
</dbReference>
<dbReference type="InterPro" id="IPR001789">
    <property type="entry name" value="Sig_transdc_resp-reg_receiver"/>
</dbReference>
<dbReference type="InterPro" id="IPR051315">
    <property type="entry name" value="Bact_Chemotaxis_CheA"/>
</dbReference>
<evidence type="ECO:0000259" key="12">
    <source>
        <dbReference type="PROSITE" id="PS50110"/>
    </source>
</evidence>
<dbReference type="PROSITE" id="PS50110">
    <property type="entry name" value="RESPONSE_REGULATORY"/>
    <property type="match status" value="1"/>
</dbReference>
<dbReference type="EMBL" id="CP159925">
    <property type="protein sequence ID" value="XCO74557.1"/>
    <property type="molecule type" value="Genomic_DNA"/>
</dbReference>
<dbReference type="InterPro" id="IPR011006">
    <property type="entry name" value="CheY-like_superfamily"/>
</dbReference>
<comment type="function">
    <text evidence="8">Involved in the transmission of sensory signals from the chemoreceptors to the flagellar motors. CheA is autophosphorylated; it can transfer its phosphate group to either CheB or CheY.</text>
</comment>
<dbReference type="SMART" id="SM00073">
    <property type="entry name" value="HPT"/>
    <property type="match status" value="1"/>
</dbReference>
<dbReference type="InterPro" id="IPR036890">
    <property type="entry name" value="HATPase_C_sf"/>
</dbReference>
<dbReference type="PROSITE" id="PS50109">
    <property type="entry name" value="HIS_KIN"/>
    <property type="match status" value="1"/>
</dbReference>